<dbReference type="AlphaFoldDB" id="A0A931LTL3"/>
<keyword evidence="1" id="KW-0812">Transmembrane</keyword>
<dbReference type="Proteomes" id="UP000727962">
    <property type="component" value="Unassembled WGS sequence"/>
</dbReference>
<accession>A0A931LTL3</accession>
<feature type="transmembrane region" description="Helical" evidence="1">
    <location>
        <begin position="172"/>
        <end position="195"/>
    </location>
</feature>
<gene>
    <name evidence="2" type="ORF">HYR64_08350</name>
</gene>
<keyword evidence="1" id="KW-0472">Membrane</keyword>
<dbReference type="EMBL" id="JACOSL010000051">
    <property type="protein sequence ID" value="MBI1757099.1"/>
    <property type="molecule type" value="Genomic_DNA"/>
</dbReference>
<proteinExistence type="predicted"/>
<name>A0A931LTL3_FIMGI</name>
<feature type="transmembrane region" description="Helical" evidence="1">
    <location>
        <begin position="27"/>
        <end position="47"/>
    </location>
</feature>
<organism evidence="2 3">
    <name type="scientific">Fimbriimonas ginsengisoli</name>
    <dbReference type="NCBI Taxonomy" id="1005039"/>
    <lineage>
        <taxon>Bacteria</taxon>
        <taxon>Bacillati</taxon>
        <taxon>Armatimonadota</taxon>
        <taxon>Fimbriimonadia</taxon>
        <taxon>Fimbriimonadales</taxon>
        <taxon>Fimbriimonadaceae</taxon>
        <taxon>Fimbriimonas</taxon>
    </lineage>
</organism>
<protein>
    <submittedName>
        <fullName evidence="2">DUF4337 domain-containing protein</fullName>
    </submittedName>
</protein>
<dbReference type="InterPro" id="IPR025570">
    <property type="entry name" value="DUF4337"/>
</dbReference>
<evidence type="ECO:0000313" key="3">
    <source>
        <dbReference type="Proteomes" id="UP000727962"/>
    </source>
</evidence>
<evidence type="ECO:0000313" key="2">
    <source>
        <dbReference type="EMBL" id="MBI1757099.1"/>
    </source>
</evidence>
<keyword evidence="1" id="KW-1133">Transmembrane helix</keyword>
<dbReference type="Pfam" id="PF14235">
    <property type="entry name" value="DUF4337"/>
    <property type="match status" value="1"/>
</dbReference>
<comment type="caution">
    <text evidence="2">The sequence shown here is derived from an EMBL/GenBank/DDBJ whole genome shotgun (WGS) entry which is preliminary data.</text>
</comment>
<reference evidence="2" key="1">
    <citation type="submission" date="2020-07" db="EMBL/GenBank/DDBJ databases">
        <title>Huge and variable diversity of episymbiotic CPR bacteria and DPANN archaea in groundwater ecosystems.</title>
        <authorList>
            <person name="He C.Y."/>
            <person name="Keren R."/>
            <person name="Whittaker M."/>
            <person name="Farag I.F."/>
            <person name="Doudna J."/>
            <person name="Cate J.H.D."/>
            <person name="Banfield J.F."/>
        </authorList>
    </citation>
    <scope>NUCLEOTIDE SEQUENCE</scope>
    <source>
        <strain evidence="2">NC_groundwater_17_Pr7_B-0.1um_64_12</strain>
    </source>
</reference>
<evidence type="ECO:0000256" key="1">
    <source>
        <dbReference type="SAM" id="Phobius"/>
    </source>
</evidence>
<sequence length="205" mass="22662">MEIDPKHALEIKERQEEMELEQDRSKIRLNTIVALTIALVATFMGVCKIKDQNIVIHMEKAQASKIDTWAFYQARNIREDLYRSTSDQLAMQAKAGPAALQVATAAEASRYAKLADSQQKKKGALKTEAEGYDTEYERLHSSHRQFDLEEGALAIAVSLFAITSLTQKKWMYGVGLVPAILGIAMGLAGLLGLGLKPEALMRLLG</sequence>